<name>G9ESX0_9GAMM</name>
<proteinExistence type="predicted"/>
<dbReference type="InParanoid" id="G9ESX0"/>
<dbReference type="Proteomes" id="UP000002770">
    <property type="component" value="Unassembled WGS sequence"/>
</dbReference>
<evidence type="ECO:0000313" key="2">
    <source>
        <dbReference type="Proteomes" id="UP000002770"/>
    </source>
</evidence>
<sequence length="80" mass="8504">MEHGPVASETTTDTLDAVAPVLPVAATTFPRLFTITNCPFVGPTAKAAPEASNATASVDFKNVRFVASIFNTILLYYLNN</sequence>
<gene>
    <name evidence="1" type="ORF">LDG_8397</name>
</gene>
<dbReference type="AlphaFoldDB" id="G9ESX0"/>
<organism evidence="1 2">
    <name type="scientific">Legionella drancourtii LLAP12</name>
    <dbReference type="NCBI Taxonomy" id="658187"/>
    <lineage>
        <taxon>Bacteria</taxon>
        <taxon>Pseudomonadati</taxon>
        <taxon>Pseudomonadota</taxon>
        <taxon>Gammaproteobacteria</taxon>
        <taxon>Legionellales</taxon>
        <taxon>Legionellaceae</taxon>
        <taxon>Legionella</taxon>
    </lineage>
</organism>
<evidence type="ECO:0000313" key="1">
    <source>
        <dbReference type="EMBL" id="EHL29437.1"/>
    </source>
</evidence>
<reference evidence="1 2" key="1">
    <citation type="journal article" date="2011" name="BMC Genomics">
        <title>Insight into cross-talk between intra-amoebal pathogens.</title>
        <authorList>
            <person name="Gimenez G."/>
            <person name="Bertelli C."/>
            <person name="Moliner C."/>
            <person name="Robert C."/>
            <person name="Raoult D."/>
            <person name="Fournier P.E."/>
            <person name="Greub G."/>
        </authorList>
    </citation>
    <scope>NUCLEOTIDE SEQUENCE [LARGE SCALE GENOMIC DNA]</scope>
    <source>
        <strain evidence="1 2">LLAP12</strain>
    </source>
</reference>
<dbReference type="HOGENOM" id="CLU_2585364_0_0_6"/>
<protein>
    <submittedName>
        <fullName evidence="1">Uncharacterized protein</fullName>
    </submittedName>
</protein>
<keyword evidence="2" id="KW-1185">Reference proteome</keyword>
<accession>G9ESX0</accession>
<dbReference type="EMBL" id="JH413847">
    <property type="protein sequence ID" value="EHL29437.1"/>
    <property type="molecule type" value="Genomic_DNA"/>
</dbReference>